<dbReference type="PRINTS" id="PR00174">
    <property type="entry name" value="LACYSMPORT"/>
</dbReference>
<feature type="transmembrane region" description="Helical" evidence="8">
    <location>
        <begin position="361"/>
        <end position="381"/>
    </location>
</feature>
<evidence type="ECO:0000256" key="2">
    <source>
        <dbReference type="ARBA" id="ARBA00022448"/>
    </source>
</evidence>
<feature type="transmembrane region" description="Helical" evidence="8">
    <location>
        <begin position="155"/>
        <end position="174"/>
    </location>
</feature>
<comment type="caution">
    <text evidence="9">The sequence shown here is derived from an EMBL/GenBank/DDBJ whole genome shotgun (WGS) entry which is preliminary data.</text>
</comment>
<dbReference type="STRING" id="1423734.FC83_GL001098"/>
<evidence type="ECO:0000313" key="10">
    <source>
        <dbReference type="Proteomes" id="UP000051236"/>
    </source>
</evidence>
<dbReference type="Pfam" id="PF01306">
    <property type="entry name" value="LacY_symp"/>
    <property type="match status" value="1"/>
</dbReference>
<reference evidence="9 10" key="1">
    <citation type="journal article" date="2015" name="Genome Announc.">
        <title>Expanding the biotechnology potential of lactobacilli through comparative genomics of 213 strains and associated genera.</title>
        <authorList>
            <person name="Sun Z."/>
            <person name="Harris H.M."/>
            <person name="McCann A."/>
            <person name="Guo C."/>
            <person name="Argimon S."/>
            <person name="Zhang W."/>
            <person name="Yang X."/>
            <person name="Jeffery I.B."/>
            <person name="Cooney J.C."/>
            <person name="Kagawa T.F."/>
            <person name="Liu W."/>
            <person name="Song Y."/>
            <person name="Salvetti E."/>
            <person name="Wrobel A."/>
            <person name="Rasinkangas P."/>
            <person name="Parkhill J."/>
            <person name="Rea M.C."/>
            <person name="O'Sullivan O."/>
            <person name="Ritari J."/>
            <person name="Douillard F.P."/>
            <person name="Paul Ross R."/>
            <person name="Yang R."/>
            <person name="Briner A.E."/>
            <person name="Felis G.E."/>
            <person name="de Vos W.M."/>
            <person name="Barrangou R."/>
            <person name="Klaenhammer T.R."/>
            <person name="Caufield P.W."/>
            <person name="Cui Y."/>
            <person name="Zhang H."/>
            <person name="O'Toole P.W."/>
        </authorList>
    </citation>
    <scope>NUCLEOTIDE SEQUENCE [LARGE SCALE GENOMIC DNA]</scope>
    <source>
        <strain evidence="9 10">DSM 18527</strain>
    </source>
</reference>
<dbReference type="NCBIfam" id="NF007077">
    <property type="entry name" value="PRK09528.1"/>
    <property type="match status" value="1"/>
</dbReference>
<dbReference type="PANTHER" id="PTHR23522:SF10">
    <property type="entry name" value="3-PHENYLPROPIONIC ACID TRANSPORTER-RELATED"/>
    <property type="match status" value="1"/>
</dbReference>
<dbReference type="EMBL" id="AZGA01000084">
    <property type="protein sequence ID" value="KRM31095.1"/>
    <property type="molecule type" value="Genomic_DNA"/>
</dbReference>
<accession>X0PPG4</accession>
<keyword evidence="3" id="KW-1003">Cell membrane</keyword>
<dbReference type="CDD" id="cd06172">
    <property type="entry name" value="MFS_LacY"/>
    <property type="match status" value="1"/>
</dbReference>
<feature type="transmembrane region" description="Helical" evidence="8">
    <location>
        <begin position="393"/>
        <end position="412"/>
    </location>
</feature>
<keyword evidence="10" id="KW-1185">Reference proteome</keyword>
<dbReference type="RefSeq" id="WP_035452161.1">
    <property type="nucleotide sequence ID" value="NZ_AZGA01000084.1"/>
</dbReference>
<evidence type="ECO:0000313" key="9">
    <source>
        <dbReference type="EMBL" id="KRM31095.1"/>
    </source>
</evidence>
<dbReference type="SUPFAM" id="SSF103473">
    <property type="entry name" value="MFS general substrate transporter"/>
    <property type="match status" value="1"/>
</dbReference>
<evidence type="ECO:0000256" key="8">
    <source>
        <dbReference type="SAM" id="Phobius"/>
    </source>
</evidence>
<dbReference type="OrthoDB" id="9150135at2"/>
<feature type="transmembrane region" description="Helical" evidence="8">
    <location>
        <begin position="21"/>
        <end position="41"/>
    </location>
</feature>
<dbReference type="GO" id="GO:0015528">
    <property type="term" value="F:lactose:proton symporter activity"/>
    <property type="evidence" value="ECO:0007669"/>
    <property type="project" value="TreeGrafter"/>
</dbReference>
<dbReference type="GO" id="GO:0030395">
    <property type="term" value="F:lactose binding"/>
    <property type="evidence" value="ECO:0007669"/>
    <property type="project" value="TreeGrafter"/>
</dbReference>
<feature type="transmembrane region" description="Helical" evidence="8">
    <location>
        <begin position="270"/>
        <end position="291"/>
    </location>
</feature>
<sequence length="433" mass="48580">MEKQHKLLTMLKNPSYLQSSLTLLLFFASWGIWWSFFQLWLTSANNGLHLSGSAVGTVYSANSLVTLILMFVYGTLQDKLMIKRWLLIFCAVIATLTGPFVIYVYGPLLKTNFTLGIVVGAIVLSAGFLASAGIFEAVSERFSRRFNFEYGQARAWGSFGYAVVALIAGFLFVINPNLNFWGGSFFGLLLLLNLLFWKPKAERTADHQDAQATQTGQTPSLKDMVHLLKLPELWVIIIFIMFTWTFYTVFDQQMFPDFYTKLFASPELGQHMYGTLNSIQVFFEAIMMAVVPLIMRKIGVRKTLLLGVGVMCFRIGACGFATNPAAVSMIKMLHALEVPLFCLPMFRYFTLHFDTKLSASLYMIGFQVAAQVGQVILSTPLGTLRDHIGYSSTFRVISLTVLVAGVFAFFVLKKDDKDVRGEPLVQAKKLDFN</sequence>
<dbReference type="eggNOG" id="COG2807">
    <property type="taxonomic scope" value="Bacteria"/>
</dbReference>
<feature type="transmembrane region" description="Helical" evidence="8">
    <location>
        <begin position="112"/>
        <end position="135"/>
    </location>
</feature>
<proteinExistence type="predicted"/>
<dbReference type="PANTHER" id="PTHR23522">
    <property type="entry name" value="BLL5896 PROTEIN"/>
    <property type="match status" value="1"/>
</dbReference>
<feature type="transmembrane region" description="Helical" evidence="8">
    <location>
        <begin position="180"/>
        <end position="197"/>
    </location>
</feature>
<evidence type="ECO:0000256" key="6">
    <source>
        <dbReference type="ARBA" id="ARBA00022989"/>
    </source>
</evidence>
<dbReference type="Proteomes" id="UP000051236">
    <property type="component" value="Unassembled WGS sequence"/>
</dbReference>
<dbReference type="InterPro" id="IPR000576">
    <property type="entry name" value="LacY/RafB_perm_fam"/>
</dbReference>
<evidence type="ECO:0000256" key="5">
    <source>
        <dbReference type="ARBA" id="ARBA00022692"/>
    </source>
</evidence>
<keyword evidence="4" id="KW-0997">Cell inner membrane</keyword>
<dbReference type="AlphaFoldDB" id="X0PPG4"/>
<dbReference type="PATRIC" id="fig|1423734.3.peg.1111"/>
<name>X0PPG4_9LACO</name>
<dbReference type="Gene3D" id="1.20.1250.20">
    <property type="entry name" value="MFS general substrate transporter like domains"/>
    <property type="match status" value="2"/>
</dbReference>
<organism evidence="9 10">
    <name type="scientific">Agrilactobacillus composti DSM 18527 = JCM 14202</name>
    <dbReference type="NCBI Taxonomy" id="1423734"/>
    <lineage>
        <taxon>Bacteria</taxon>
        <taxon>Bacillati</taxon>
        <taxon>Bacillota</taxon>
        <taxon>Bacilli</taxon>
        <taxon>Lactobacillales</taxon>
        <taxon>Lactobacillaceae</taxon>
        <taxon>Agrilactobacillus</taxon>
    </lineage>
</organism>
<keyword evidence="6 8" id="KW-1133">Transmembrane helix</keyword>
<keyword evidence="7 8" id="KW-0472">Membrane</keyword>
<evidence type="ECO:0000256" key="4">
    <source>
        <dbReference type="ARBA" id="ARBA00022519"/>
    </source>
</evidence>
<keyword evidence="2" id="KW-0813">Transport</keyword>
<feature type="transmembrane region" description="Helical" evidence="8">
    <location>
        <begin position="85"/>
        <end position="106"/>
    </location>
</feature>
<evidence type="ECO:0000256" key="1">
    <source>
        <dbReference type="ARBA" id="ARBA00004429"/>
    </source>
</evidence>
<comment type="subcellular location">
    <subcellularLocation>
        <location evidence="1">Cell inner membrane</location>
        <topology evidence="1">Multi-pass membrane protein</topology>
    </subcellularLocation>
</comment>
<keyword evidence="5 8" id="KW-0812">Transmembrane</keyword>
<dbReference type="GO" id="GO:0005886">
    <property type="term" value="C:plasma membrane"/>
    <property type="evidence" value="ECO:0007669"/>
    <property type="project" value="UniProtKB-SubCell"/>
</dbReference>
<dbReference type="InterPro" id="IPR036259">
    <property type="entry name" value="MFS_trans_sf"/>
</dbReference>
<feature type="transmembrane region" description="Helical" evidence="8">
    <location>
        <begin position="233"/>
        <end position="250"/>
    </location>
</feature>
<dbReference type="NCBIfam" id="TIGR00882">
    <property type="entry name" value="2A0105"/>
    <property type="match status" value="1"/>
</dbReference>
<gene>
    <name evidence="9" type="ORF">FC83_GL001098</name>
</gene>
<evidence type="ECO:0000256" key="7">
    <source>
        <dbReference type="ARBA" id="ARBA00023136"/>
    </source>
</evidence>
<feature type="transmembrane region" description="Helical" evidence="8">
    <location>
        <begin position="53"/>
        <end position="73"/>
    </location>
</feature>
<protein>
    <submittedName>
        <fullName evidence="9">PTS system sucrose-specific transporter subunit EIIBC</fullName>
    </submittedName>
</protein>
<evidence type="ECO:0000256" key="3">
    <source>
        <dbReference type="ARBA" id="ARBA00022475"/>
    </source>
</evidence>